<gene>
    <name evidence="8" type="primary">lplC_2</name>
    <name evidence="8" type="ORF">acsn021_40030</name>
</gene>
<dbReference type="RefSeq" id="WP_184095445.1">
    <property type="nucleotide sequence ID" value="NZ_AP023367.1"/>
</dbReference>
<feature type="transmembrane region" description="Helical" evidence="7">
    <location>
        <begin position="21"/>
        <end position="42"/>
    </location>
</feature>
<dbReference type="GO" id="GO:0005886">
    <property type="term" value="C:plasma membrane"/>
    <property type="evidence" value="ECO:0007669"/>
    <property type="project" value="UniProtKB-SubCell"/>
</dbReference>
<dbReference type="PROSITE" id="PS50928">
    <property type="entry name" value="ABC_TM1"/>
    <property type="match status" value="1"/>
</dbReference>
<keyword evidence="4 7" id="KW-0812">Transmembrane</keyword>
<sequence length="302" mass="33262">MNKKKKNVEFAESQGTSKIKVGDIVIMVIITLLCLTCILPFIHLAAKSVSSNTAVLSKSIFLLPKGINFDAYISIFKDGQLTHSMVYSVLVTVLFTIVGLILTTCAAYPLSRKNFKGRNIFALLLLFSMYFSAGLIPEYLLMKDLGLLNTMWVLILPLAFSPYNTLIMKSFLQATIPDSLEESAKLDGATNFQILFRIVLPLSKSIIATLALFFAVGRWNAYADAKYYITTKALQPIQYLLSNMVLNSSSDSVSLSEAAQVVSTPEVLQAATIMFATLPIICIYPFVQKYFVKGVMIGAVKG</sequence>
<dbReference type="Proteomes" id="UP000515561">
    <property type="component" value="Chromosome"/>
</dbReference>
<keyword evidence="3" id="KW-1003">Cell membrane</keyword>
<evidence type="ECO:0000313" key="9">
    <source>
        <dbReference type="Proteomes" id="UP000515561"/>
    </source>
</evidence>
<dbReference type="KEGG" id="acel:acsn021_40030"/>
<proteinExistence type="inferred from homology"/>
<feature type="transmembrane region" description="Helical" evidence="7">
    <location>
        <begin position="194"/>
        <end position="216"/>
    </location>
</feature>
<keyword evidence="5 7" id="KW-1133">Transmembrane helix</keyword>
<feature type="transmembrane region" description="Helical" evidence="7">
    <location>
        <begin position="85"/>
        <end position="108"/>
    </location>
</feature>
<dbReference type="EMBL" id="AP023367">
    <property type="protein sequence ID" value="BCJ96434.1"/>
    <property type="molecule type" value="Genomic_DNA"/>
</dbReference>
<evidence type="ECO:0000256" key="6">
    <source>
        <dbReference type="ARBA" id="ARBA00023136"/>
    </source>
</evidence>
<dbReference type="SUPFAM" id="SSF161098">
    <property type="entry name" value="MetI-like"/>
    <property type="match status" value="1"/>
</dbReference>
<reference evidence="8 9" key="1">
    <citation type="journal article" date="2016" name="Int. J. Syst. Evol. Microbiol.">
        <title>Descriptions of Anaerotaenia torta gen. nov., sp. nov. and Anaerocolumna cellulosilytica gen. nov., sp. nov. isolated from a methanogenic reactor of cattle waste.</title>
        <authorList>
            <person name="Uek A."/>
            <person name="Ohtaki Y."/>
            <person name="Kaku N."/>
            <person name="Ueki K."/>
        </authorList>
    </citation>
    <scope>NUCLEOTIDE SEQUENCE [LARGE SCALE GENOMIC DNA]</scope>
    <source>
        <strain evidence="8 9">SN021</strain>
    </source>
</reference>
<keyword evidence="2 7" id="KW-0813">Transport</keyword>
<dbReference type="Gene3D" id="1.10.3720.10">
    <property type="entry name" value="MetI-like"/>
    <property type="match status" value="1"/>
</dbReference>
<feature type="transmembrane region" description="Helical" evidence="7">
    <location>
        <begin position="146"/>
        <end position="163"/>
    </location>
</feature>
<dbReference type="PANTHER" id="PTHR43744">
    <property type="entry name" value="ABC TRANSPORTER PERMEASE PROTEIN MG189-RELATED-RELATED"/>
    <property type="match status" value="1"/>
</dbReference>
<dbReference type="AlphaFoldDB" id="A0A6S6R0J5"/>
<keyword evidence="9" id="KW-1185">Reference proteome</keyword>
<accession>A0A6S6R0J5</accession>
<evidence type="ECO:0000256" key="7">
    <source>
        <dbReference type="RuleBase" id="RU363032"/>
    </source>
</evidence>
<dbReference type="InterPro" id="IPR035906">
    <property type="entry name" value="MetI-like_sf"/>
</dbReference>
<keyword evidence="6 7" id="KW-0472">Membrane</keyword>
<evidence type="ECO:0000256" key="2">
    <source>
        <dbReference type="ARBA" id="ARBA00022448"/>
    </source>
</evidence>
<dbReference type="PANTHER" id="PTHR43744:SF9">
    <property type="entry name" value="POLYGALACTURONAN_RHAMNOGALACTURONAN TRANSPORT SYSTEM PERMEASE PROTEIN YTCP"/>
    <property type="match status" value="1"/>
</dbReference>
<evidence type="ECO:0000256" key="1">
    <source>
        <dbReference type="ARBA" id="ARBA00004651"/>
    </source>
</evidence>
<comment type="subcellular location">
    <subcellularLocation>
        <location evidence="1 7">Cell membrane</location>
        <topology evidence="1 7">Multi-pass membrane protein</topology>
    </subcellularLocation>
</comment>
<evidence type="ECO:0000256" key="3">
    <source>
        <dbReference type="ARBA" id="ARBA00022475"/>
    </source>
</evidence>
<evidence type="ECO:0000313" key="8">
    <source>
        <dbReference type="EMBL" id="BCJ96434.1"/>
    </source>
</evidence>
<name>A0A6S6R0J5_9FIRM</name>
<dbReference type="InterPro" id="IPR000515">
    <property type="entry name" value="MetI-like"/>
</dbReference>
<evidence type="ECO:0000256" key="5">
    <source>
        <dbReference type="ARBA" id="ARBA00022989"/>
    </source>
</evidence>
<dbReference type="CDD" id="cd06261">
    <property type="entry name" value="TM_PBP2"/>
    <property type="match status" value="1"/>
</dbReference>
<feature type="transmembrane region" description="Helical" evidence="7">
    <location>
        <begin position="267"/>
        <end position="287"/>
    </location>
</feature>
<evidence type="ECO:0000256" key="4">
    <source>
        <dbReference type="ARBA" id="ARBA00022692"/>
    </source>
</evidence>
<organism evidence="8 9">
    <name type="scientific">Anaerocolumna cellulosilytica</name>
    <dbReference type="NCBI Taxonomy" id="433286"/>
    <lineage>
        <taxon>Bacteria</taxon>
        <taxon>Bacillati</taxon>
        <taxon>Bacillota</taxon>
        <taxon>Clostridia</taxon>
        <taxon>Lachnospirales</taxon>
        <taxon>Lachnospiraceae</taxon>
        <taxon>Anaerocolumna</taxon>
    </lineage>
</organism>
<feature type="transmembrane region" description="Helical" evidence="7">
    <location>
        <begin position="120"/>
        <end position="140"/>
    </location>
</feature>
<dbReference type="Pfam" id="PF00528">
    <property type="entry name" value="BPD_transp_1"/>
    <property type="match status" value="1"/>
</dbReference>
<protein>
    <submittedName>
        <fullName evidence="8">Protein LplC</fullName>
    </submittedName>
</protein>
<dbReference type="GO" id="GO:0055085">
    <property type="term" value="P:transmembrane transport"/>
    <property type="evidence" value="ECO:0007669"/>
    <property type="project" value="InterPro"/>
</dbReference>
<comment type="similarity">
    <text evidence="7">Belongs to the binding-protein-dependent transport system permease family.</text>
</comment>